<gene>
    <name evidence="3" type="ORF">PPROV_000618200</name>
</gene>
<accession>A0A830HNS1</accession>
<protein>
    <submittedName>
        <fullName evidence="3">Uncharacterized protein</fullName>
    </submittedName>
</protein>
<dbReference type="AlphaFoldDB" id="A0A830HNS1"/>
<keyword evidence="2" id="KW-0732">Signal</keyword>
<proteinExistence type="predicted"/>
<evidence type="ECO:0000313" key="4">
    <source>
        <dbReference type="Proteomes" id="UP000660262"/>
    </source>
</evidence>
<comment type="caution">
    <text evidence="3">The sequence shown here is derived from an EMBL/GenBank/DDBJ whole genome shotgun (WGS) entry which is preliminary data.</text>
</comment>
<dbReference type="Proteomes" id="UP000660262">
    <property type="component" value="Unassembled WGS sequence"/>
</dbReference>
<evidence type="ECO:0000256" key="1">
    <source>
        <dbReference type="SAM" id="MobiDB-lite"/>
    </source>
</evidence>
<keyword evidence="4" id="KW-1185">Reference proteome</keyword>
<feature type="signal peptide" evidence="2">
    <location>
        <begin position="1"/>
        <end position="26"/>
    </location>
</feature>
<feature type="chain" id="PRO_5032522782" evidence="2">
    <location>
        <begin position="27"/>
        <end position="419"/>
    </location>
</feature>
<organism evidence="3 4">
    <name type="scientific">Pycnococcus provasolii</name>
    <dbReference type="NCBI Taxonomy" id="41880"/>
    <lineage>
        <taxon>Eukaryota</taxon>
        <taxon>Viridiplantae</taxon>
        <taxon>Chlorophyta</taxon>
        <taxon>Pseudoscourfieldiophyceae</taxon>
        <taxon>Pseudoscourfieldiales</taxon>
        <taxon>Pycnococcaceae</taxon>
        <taxon>Pycnococcus</taxon>
    </lineage>
</organism>
<dbReference type="EMBL" id="BNJQ01000016">
    <property type="protein sequence ID" value="GHP07440.1"/>
    <property type="molecule type" value="Genomic_DNA"/>
</dbReference>
<evidence type="ECO:0000256" key="2">
    <source>
        <dbReference type="SAM" id="SignalP"/>
    </source>
</evidence>
<dbReference type="Pfam" id="PF08907">
    <property type="entry name" value="DUF1853"/>
    <property type="match status" value="1"/>
</dbReference>
<name>A0A830HNS1_9CHLO</name>
<dbReference type="InterPro" id="IPR015003">
    <property type="entry name" value="DUF1853"/>
</dbReference>
<reference evidence="3" key="1">
    <citation type="submission" date="2020-10" db="EMBL/GenBank/DDBJ databases">
        <title>Unveiling of a novel bifunctional photoreceptor, Dualchrome1, isolated from a cosmopolitan green alga.</title>
        <authorList>
            <person name="Suzuki S."/>
            <person name="Kawachi M."/>
        </authorList>
    </citation>
    <scope>NUCLEOTIDE SEQUENCE</scope>
    <source>
        <strain evidence="3">NIES 2893</strain>
    </source>
</reference>
<feature type="region of interest" description="Disordered" evidence="1">
    <location>
        <begin position="395"/>
        <end position="419"/>
    </location>
</feature>
<evidence type="ECO:0000313" key="3">
    <source>
        <dbReference type="EMBL" id="GHP07440.1"/>
    </source>
</evidence>
<sequence length="419" mass="47138">MMACICPPEVLFILLWILLRTSFVSLQSRQRQSSRQWLRFATTLKNPAVRTLAAAMFMPPLIHKCRRLKAVPLEWIGAGYKGTLSKRWLRRLDNAPDPAFVNEANNKQSLGALFEWCIAYAIQRYCTHESAAFRVQVQAFEKKITLGEMDVLLLAKKITTYHHLELSCKVFLVYDESTELPTHLVSKPVPELFEGEAWAMCRTSGPHKRERLVDAARRVSNQLAFGSTQEAVAAARRALGADRATCAGSLGALRGFVLLPMACYSDSTRRRSSVARGLGGWQGWWVRRAESARLEVLLGGDRTRRKFAILPNTASWLTPVVLVPGNYAMDAKNIEVYDDAHRLHRRLVAIADEAANESPARRDRANRKFVVELVRNAHNGWWVEESRGMVVEDGWPHANGGKVPSSDARSLSPVPTRRL</sequence>